<dbReference type="EMBL" id="VUYU01000003">
    <property type="protein sequence ID" value="NHZ32955.1"/>
    <property type="molecule type" value="Genomic_DNA"/>
</dbReference>
<feature type="transmembrane region" description="Helical" evidence="2">
    <location>
        <begin position="319"/>
        <end position="338"/>
    </location>
</feature>
<evidence type="ECO:0000256" key="1">
    <source>
        <dbReference type="SAM" id="MobiDB-lite"/>
    </source>
</evidence>
<feature type="transmembrane region" description="Helical" evidence="2">
    <location>
        <begin position="288"/>
        <end position="312"/>
    </location>
</feature>
<evidence type="ECO:0000313" key="4">
    <source>
        <dbReference type="EMBL" id="NHZ32955.1"/>
    </source>
</evidence>
<feature type="transmembrane region" description="Helical" evidence="2">
    <location>
        <begin position="165"/>
        <end position="183"/>
    </location>
</feature>
<proteinExistence type="predicted"/>
<name>A0ABX0LKK2_9BURK</name>
<feature type="compositionally biased region" description="Pro residues" evidence="1">
    <location>
        <begin position="1"/>
        <end position="14"/>
    </location>
</feature>
<gene>
    <name evidence="4" type="ORF">F0185_05050</name>
</gene>
<keyword evidence="2" id="KW-0812">Transmembrane</keyword>
<dbReference type="Pfam" id="PF04892">
    <property type="entry name" value="VanZ"/>
    <property type="match status" value="1"/>
</dbReference>
<dbReference type="PANTHER" id="PTHR28008">
    <property type="entry name" value="DOMAIN PROTEIN, PUTATIVE (AFU_ORTHOLOGUE AFUA_3G10980)-RELATED"/>
    <property type="match status" value="1"/>
</dbReference>
<feature type="transmembrane region" description="Helical" evidence="2">
    <location>
        <begin position="260"/>
        <end position="282"/>
    </location>
</feature>
<feature type="domain" description="VanZ-like" evidence="3">
    <location>
        <begin position="31"/>
        <end position="144"/>
    </location>
</feature>
<feature type="transmembrane region" description="Helical" evidence="2">
    <location>
        <begin position="134"/>
        <end position="153"/>
    </location>
</feature>
<dbReference type="PANTHER" id="PTHR28008:SF1">
    <property type="entry name" value="DOMAIN PROTEIN, PUTATIVE (AFU_ORTHOLOGUE AFUA_3G10980)-RELATED"/>
    <property type="match status" value="1"/>
</dbReference>
<sequence>MTAPDAPGPAPTTAPPTAAARGSPVSRAALLAYMLLIVYASWFPFSGWRGSGLSPFIFLTLSMPQYWTGFDVMVNIIGYIPLGTLLVLAMYPRVRGVWAVLAAAMLGVLVSGAMEAVQTYLPSRVPSSLDFITNAAGALVGAIIGALGARSFLDQSRLYKLRQRWFAAHASQGLVLLALWPLAQVYPLGYMFGHGQLLPIFSEWLSAWLDTDIDLVTMLRPGAAMSVEQYWLSETIITACGMTGAVLTMLCLLRRGAPRLFLIGAMLGAALLTKTLASSLLFKPDNALAWITPGAQGGFLIGLIMLAGLAFAPEKAQRRLAVVTLVLSLLVVNTIPVNPYFSATLQGWVQGKFLNFNGAAQFLSLLWPFFAIWFLLLPSHKLNRREERVSLRQPTQNREPP</sequence>
<protein>
    <recommendedName>
        <fullName evidence="3">VanZ-like domain-containing protein</fullName>
    </recommendedName>
</protein>
<evidence type="ECO:0000256" key="2">
    <source>
        <dbReference type="SAM" id="Phobius"/>
    </source>
</evidence>
<feature type="transmembrane region" description="Helical" evidence="2">
    <location>
        <begin position="65"/>
        <end position="89"/>
    </location>
</feature>
<evidence type="ECO:0000259" key="3">
    <source>
        <dbReference type="Pfam" id="PF04892"/>
    </source>
</evidence>
<dbReference type="Proteomes" id="UP000785613">
    <property type="component" value="Unassembled WGS sequence"/>
</dbReference>
<evidence type="ECO:0000313" key="5">
    <source>
        <dbReference type="Proteomes" id="UP000785613"/>
    </source>
</evidence>
<keyword evidence="2" id="KW-1133">Transmembrane helix</keyword>
<dbReference type="InterPro" id="IPR006976">
    <property type="entry name" value="VanZ-like"/>
</dbReference>
<feature type="transmembrane region" description="Helical" evidence="2">
    <location>
        <begin position="28"/>
        <end position="45"/>
    </location>
</feature>
<accession>A0ABX0LKK2</accession>
<keyword evidence="5" id="KW-1185">Reference proteome</keyword>
<comment type="caution">
    <text evidence="4">The sequence shown here is derived from an EMBL/GenBank/DDBJ whole genome shotgun (WGS) entry which is preliminary data.</text>
</comment>
<organism evidence="4 5">
    <name type="scientific">Massilia rubra</name>
    <dbReference type="NCBI Taxonomy" id="2607910"/>
    <lineage>
        <taxon>Bacteria</taxon>
        <taxon>Pseudomonadati</taxon>
        <taxon>Pseudomonadota</taxon>
        <taxon>Betaproteobacteria</taxon>
        <taxon>Burkholderiales</taxon>
        <taxon>Oxalobacteraceae</taxon>
        <taxon>Telluria group</taxon>
        <taxon>Massilia</taxon>
    </lineage>
</organism>
<keyword evidence="2" id="KW-0472">Membrane</keyword>
<feature type="transmembrane region" description="Helical" evidence="2">
    <location>
        <begin position="96"/>
        <end position="114"/>
    </location>
</feature>
<feature type="transmembrane region" description="Helical" evidence="2">
    <location>
        <begin position="230"/>
        <end position="253"/>
    </location>
</feature>
<feature type="transmembrane region" description="Helical" evidence="2">
    <location>
        <begin position="358"/>
        <end position="377"/>
    </location>
</feature>
<reference evidence="4 5" key="1">
    <citation type="submission" date="2019-09" db="EMBL/GenBank/DDBJ databases">
        <title>Taxonomy of Antarctic Massilia spp.: description of Massilia rubra sp. nov., Massilia aquatica sp. nov., Massilia mucilaginosa sp. nov., Massilia frigida sp. nov. isolated from streams, lakes and regoliths.</title>
        <authorList>
            <person name="Holochova P."/>
            <person name="Sedlacek I."/>
            <person name="Kralova S."/>
            <person name="Maslanova I."/>
            <person name="Busse H.-J."/>
            <person name="Stankova E."/>
            <person name="Vrbovska V."/>
            <person name="Kovarovic V."/>
            <person name="Bartak M."/>
            <person name="Svec P."/>
            <person name="Pantucek R."/>
        </authorList>
    </citation>
    <scope>NUCLEOTIDE SEQUENCE [LARGE SCALE GENOMIC DNA]</scope>
    <source>
        <strain evidence="4 5">CCM 8692</strain>
    </source>
</reference>
<dbReference type="RefSeq" id="WP_167222219.1">
    <property type="nucleotide sequence ID" value="NZ_VUYU01000003.1"/>
</dbReference>
<feature type="region of interest" description="Disordered" evidence="1">
    <location>
        <begin position="1"/>
        <end position="20"/>
    </location>
</feature>